<organism evidence="2">
    <name type="scientific">Chlamydomonas leiostraca</name>
    <dbReference type="NCBI Taxonomy" id="1034604"/>
    <lineage>
        <taxon>Eukaryota</taxon>
        <taxon>Viridiplantae</taxon>
        <taxon>Chlorophyta</taxon>
        <taxon>core chlorophytes</taxon>
        <taxon>Chlorophyceae</taxon>
        <taxon>CS clade</taxon>
        <taxon>Chlamydomonadales</taxon>
        <taxon>Chlamydomonadaceae</taxon>
        <taxon>Chlamydomonas</taxon>
    </lineage>
</organism>
<reference evidence="2" key="1">
    <citation type="submission" date="2021-01" db="EMBL/GenBank/DDBJ databases">
        <authorList>
            <person name="Corre E."/>
            <person name="Pelletier E."/>
            <person name="Niang G."/>
            <person name="Scheremetjew M."/>
            <person name="Finn R."/>
            <person name="Kale V."/>
            <person name="Holt S."/>
            <person name="Cochrane G."/>
            <person name="Meng A."/>
            <person name="Brown T."/>
            <person name="Cohen L."/>
        </authorList>
    </citation>
    <scope>NUCLEOTIDE SEQUENCE</scope>
    <source>
        <strain evidence="2">SAG 11-49</strain>
    </source>
</reference>
<keyword evidence="1" id="KW-0472">Membrane</keyword>
<dbReference type="EMBL" id="HBFB01003670">
    <property type="protein sequence ID" value="CAD8666398.1"/>
    <property type="molecule type" value="Transcribed_RNA"/>
</dbReference>
<evidence type="ECO:0000313" key="2">
    <source>
        <dbReference type="EMBL" id="CAD8666398.1"/>
    </source>
</evidence>
<keyword evidence="1" id="KW-0812">Transmembrane</keyword>
<feature type="transmembrane region" description="Helical" evidence="1">
    <location>
        <begin position="111"/>
        <end position="132"/>
    </location>
</feature>
<name>A0A7S0R434_9CHLO</name>
<dbReference type="AlphaFoldDB" id="A0A7S0R434"/>
<keyword evidence="1" id="KW-1133">Transmembrane helix</keyword>
<sequence>MELAASTNAQYDYEFCIGEERVLRNLTEACSTAGLAMGLQALVTAMSTVADFGVGEIPSGVGDAINAFNKGLTAALLFSAAASFDRALHTAGSNDVEHLVDGLGAKGLTGLFSSLAVLSWAITLATAIGLFLPVVEHDPVARAVGDGLSHRGAEWVVEGLQWARAIIRGI</sequence>
<proteinExistence type="predicted"/>
<protein>
    <submittedName>
        <fullName evidence="2">Uncharacterized protein</fullName>
    </submittedName>
</protein>
<evidence type="ECO:0000256" key="1">
    <source>
        <dbReference type="SAM" id="Phobius"/>
    </source>
</evidence>
<accession>A0A7S0R434</accession>
<gene>
    <name evidence="2" type="ORF">CLEI1391_LOCUS1928</name>
</gene>